<protein>
    <recommendedName>
        <fullName evidence="9">3Fe-4S ferredoxin</fullName>
    </recommendedName>
</protein>
<proteinExistence type="predicted"/>
<dbReference type="PANTHER" id="PTHR36923:SF3">
    <property type="entry name" value="FERREDOXIN"/>
    <property type="match status" value="1"/>
</dbReference>
<dbReference type="AlphaFoldDB" id="A0A0K2ZZ11"/>
<evidence type="ECO:0008006" key="9">
    <source>
        <dbReference type="Google" id="ProtNLM"/>
    </source>
</evidence>
<feature type="region of interest" description="Disordered" evidence="6">
    <location>
        <begin position="76"/>
        <end position="106"/>
    </location>
</feature>
<dbReference type="EMBL" id="CXOJ01000065">
    <property type="protein sequence ID" value="CTP90302.1"/>
    <property type="molecule type" value="Genomic_DNA"/>
</dbReference>
<name>A0A0K2ZZ11_9XANT</name>
<reference evidence="7 8" key="1">
    <citation type="submission" date="2015-07" db="EMBL/GenBank/DDBJ databases">
        <authorList>
            <person name="Noorani M."/>
        </authorList>
    </citation>
    <scope>NUCLEOTIDE SEQUENCE [LARGE SCALE GENOMIC DNA]</scope>
    <source>
        <strain evidence="7">LMG730</strain>
    </source>
</reference>
<accession>A0A0K2ZZ11</accession>
<keyword evidence="5" id="KW-0411">Iron-sulfur</keyword>
<dbReference type="Pfam" id="PF13459">
    <property type="entry name" value="Fer4_15"/>
    <property type="match status" value="1"/>
</dbReference>
<keyword evidence="2" id="KW-0479">Metal-binding</keyword>
<organism evidence="7 8">
    <name type="scientific">Xanthomonas graminis pv. phlei</name>
    <dbReference type="NCBI Taxonomy" id="487906"/>
    <lineage>
        <taxon>Bacteria</taxon>
        <taxon>Pseudomonadati</taxon>
        <taxon>Pseudomonadota</taxon>
        <taxon>Gammaproteobacteria</taxon>
        <taxon>Lysobacterales</taxon>
        <taxon>Lysobacteraceae</taxon>
        <taxon>Xanthomonas</taxon>
        <taxon>Xanthomonas translucens group</taxon>
        <taxon>Xanthomonas graminis</taxon>
    </lineage>
</organism>
<dbReference type="PANTHER" id="PTHR36923">
    <property type="entry name" value="FERREDOXIN"/>
    <property type="match status" value="1"/>
</dbReference>
<keyword evidence="4" id="KW-0408">Iron</keyword>
<keyword evidence="3" id="KW-0249">Electron transport</keyword>
<feature type="compositionally biased region" description="Polar residues" evidence="6">
    <location>
        <begin position="83"/>
        <end position="94"/>
    </location>
</feature>
<dbReference type="GO" id="GO:0051536">
    <property type="term" value="F:iron-sulfur cluster binding"/>
    <property type="evidence" value="ECO:0007669"/>
    <property type="project" value="UniProtKB-KW"/>
</dbReference>
<evidence type="ECO:0000256" key="4">
    <source>
        <dbReference type="ARBA" id="ARBA00023004"/>
    </source>
</evidence>
<dbReference type="InterPro" id="IPR051269">
    <property type="entry name" value="Fe-S_cluster_ET"/>
</dbReference>
<evidence type="ECO:0000256" key="6">
    <source>
        <dbReference type="SAM" id="MobiDB-lite"/>
    </source>
</evidence>
<evidence type="ECO:0000313" key="7">
    <source>
        <dbReference type="EMBL" id="CTP90302.1"/>
    </source>
</evidence>
<dbReference type="Gene3D" id="3.30.70.20">
    <property type="match status" value="1"/>
</dbReference>
<dbReference type="GO" id="GO:0046872">
    <property type="term" value="F:metal ion binding"/>
    <property type="evidence" value="ECO:0007669"/>
    <property type="project" value="UniProtKB-KW"/>
</dbReference>
<evidence type="ECO:0000313" key="8">
    <source>
        <dbReference type="Proteomes" id="UP000045978"/>
    </source>
</evidence>
<evidence type="ECO:0000256" key="1">
    <source>
        <dbReference type="ARBA" id="ARBA00022448"/>
    </source>
</evidence>
<sequence length="106" mass="11312">MRWGPEMRVLVDQHLCGTTGQCMLTLPRIFRQRSSDGIAEVCVAVVPDALHAAVRLAASQCPVAAIRLIERDAVDDADHGNAPPSSSVARQTATDEPIPGGRDEPV</sequence>
<evidence type="ECO:0000256" key="3">
    <source>
        <dbReference type="ARBA" id="ARBA00022982"/>
    </source>
</evidence>
<keyword evidence="1" id="KW-0813">Transport</keyword>
<dbReference type="Proteomes" id="UP000045978">
    <property type="component" value="Unassembled WGS sequence"/>
</dbReference>
<evidence type="ECO:0000256" key="5">
    <source>
        <dbReference type="ARBA" id="ARBA00023014"/>
    </source>
</evidence>
<gene>
    <name evidence="7" type="ORF">XTPLMG730_2768</name>
</gene>
<evidence type="ECO:0000256" key="2">
    <source>
        <dbReference type="ARBA" id="ARBA00022723"/>
    </source>
</evidence>
<dbReference type="SUPFAM" id="SSF54862">
    <property type="entry name" value="4Fe-4S ferredoxins"/>
    <property type="match status" value="1"/>
</dbReference>